<evidence type="ECO:0000256" key="1">
    <source>
        <dbReference type="ARBA" id="ARBA00004123"/>
    </source>
</evidence>
<feature type="compositionally biased region" description="Polar residues" evidence="13">
    <location>
        <begin position="192"/>
        <end position="203"/>
    </location>
</feature>
<sequence>MSAHNSSHGASKKEKARVEAQQARARQAKKHNSSNAPSMPLFDGPKKVQTNDLTSQKIQKVLGSYDEVKPYAQAGAMIGVPRAPTTPLITDISSRPHFPSSRHNNGQHKPTDRKIDPNRSLNFPTHSNREATTTSSSNRKSLPHCPSSISSQPSHARSSSASPPPFSHSSPAKQNQSSRDSRPSVSPVAGQRSKSLVTDVTNQKTEKLSHTSHNSKSLSPLNMPLSQNSKPSNHGPKVAQVLPNGALSDQAKSQRNNLPKLVIPEINKKADINVLDDIFNEMTNIQPPLTGIQTPRKAEDKFPFPAQKTSSNCLSLNTSSESLKEEKDQKKKNLTTNLTVPDKTQDKPKTDLADRKGGATKECRIKRDRAESSSSESSSSSSSESESESDSNNSDDEEEEEKKEELEEKDESIKELEKSTDSVSSKELSSQSQPSEPRWSLDSFIEKSKTSPIPQMSSGTKPGSSGIDKIHDDNNALLDEMVKYIPCKKLEDIGHSSTLPFEVPLSEDDDDVTVPGCDIERFQNGAHSDHDLPTPSSVKHPPSICSPSVDSSCSSDDTSFCKITKPAQKHKLTKQRRQSSSNKLLTDKPKKDSKSSNSKKSHSSENKPSDVKSNKEEKKRKSTGTKRKKPISRELVDTDSDIDVDVVSVTPGKHTAPMSSMLSDHNQNDKFPVSKQLFSPKRQSSPESKLNNSQSSVSSKSSSKHRSSDRDREKILYKEKHKNNVKKIEPQIYNSSDEDESTDCGQEVEDILESTEDFRPPSLHSPLPPFPYPCKDIKTSPSDTKNLVSFNSSIKPLKPSSVKNVTSPKSECAVKKLNHNVQSDISVKTPVVVKINLSLLKKNHHNSPSASRKLVSEDKAVKVKKENGNSLNDQIEIKPESKSSESSMSKETSLKKTKKETESVDDSISSMKKDNSNVSKSCSPAKVPKKESDSTKSSSIKTESESSSSHSKKSSKKDSDSSRKDSDISRKDSDISTINSNSNSRDTDIKKEKDLQSVVKKEKDSESRKEKDSESRKEKEKDSESRKEKDSESRKEKDSENRKEKDLESRKEKDSESRKEKDSERKRESKDSKSDSKESSRTKESKPHKRKNEGSHSESAKKHKSGSKSSSSSSKRSSHENGVDLEGDEKRPPSRSERRNSTSSTSSRHNSKSHSKKPKLESKTNKDDKSSSKKDVSHQNGGENHLPFSNYSDAPVTSSPSKPNKLSTNKPALPSDELDPADHYLTRAKELKHQADSQKDKPVQMITYTEAVLAFIQCGYAMERRKLSEPLRIFTMYTETLQLLKSICRFRHDQSSHDKKLSVIILRIQALLCLKLYKLKKTEALKFKKIIDQHDQNKSSKPPYAPSPHQGSFNNRSTGIPSPMSPTPSPAGSIGSVGSQGSCELSTGKITNGTSSLNTGSTPMASPGSVSIPQRIYSVQQQYFHISSFLVNAMEYWDQADQAAAENRAFFDHLDKVVGPLMFTHSGFQQLVTYVEKGLQVLRDT</sequence>
<evidence type="ECO:0000256" key="4">
    <source>
        <dbReference type="ARBA" id="ARBA00022473"/>
    </source>
</evidence>
<evidence type="ECO:0000313" key="16">
    <source>
        <dbReference type="Proteomes" id="UP001347796"/>
    </source>
</evidence>
<evidence type="ECO:0000256" key="11">
    <source>
        <dbReference type="ARBA" id="ARBA00024653"/>
    </source>
</evidence>
<feature type="compositionally biased region" description="Basic and acidic residues" evidence="13">
    <location>
        <begin position="706"/>
        <end position="718"/>
    </location>
</feature>
<comment type="caution">
    <text evidence="15">The sequence shown here is derived from an EMBL/GenBank/DDBJ whole genome shotgun (WGS) entry which is preliminary data.</text>
</comment>
<feature type="region of interest" description="Disordered" evidence="13">
    <location>
        <begin position="76"/>
        <end position="240"/>
    </location>
</feature>
<proteinExistence type="inferred from homology"/>
<reference evidence="15 16" key="1">
    <citation type="submission" date="2024-01" db="EMBL/GenBank/DDBJ databases">
        <title>The genome of the rayed Mediterranean limpet Patella caerulea (Linnaeus, 1758).</title>
        <authorList>
            <person name="Anh-Thu Weber A."/>
            <person name="Halstead-Nussloch G."/>
        </authorList>
    </citation>
    <scope>NUCLEOTIDE SEQUENCE [LARGE SCALE GENOMIC DNA]</scope>
    <source>
        <strain evidence="15">AATW-2023a</strain>
        <tissue evidence="15">Whole specimen</tissue>
    </source>
</reference>
<dbReference type="InterPro" id="IPR043640">
    <property type="entry name" value="AF4/FMR2_CHD"/>
</dbReference>
<keyword evidence="5" id="KW-0597">Phosphoprotein</keyword>
<evidence type="ECO:0000256" key="7">
    <source>
        <dbReference type="ARBA" id="ARBA00023015"/>
    </source>
</evidence>
<feature type="compositionally biased region" description="Polar residues" evidence="13">
    <location>
        <begin position="1178"/>
        <end position="1210"/>
    </location>
</feature>
<gene>
    <name evidence="15" type="ORF">SNE40_016141</name>
</gene>
<evidence type="ECO:0000256" key="5">
    <source>
        <dbReference type="ARBA" id="ARBA00022553"/>
    </source>
</evidence>
<feature type="compositionally biased region" description="Polar residues" evidence="13">
    <location>
        <begin position="211"/>
        <end position="232"/>
    </location>
</feature>
<feature type="compositionally biased region" description="Acidic residues" evidence="13">
    <location>
        <begin position="736"/>
        <end position="755"/>
    </location>
</feature>
<dbReference type="Gene3D" id="6.10.250.2670">
    <property type="match status" value="1"/>
</dbReference>
<feature type="compositionally biased region" description="Polar residues" evidence="13">
    <location>
        <begin position="119"/>
        <end position="140"/>
    </location>
</feature>
<feature type="compositionally biased region" description="Low complexity" evidence="13">
    <location>
        <begin position="688"/>
        <end position="701"/>
    </location>
</feature>
<name>A0AAN8JCR3_PATCE</name>
<keyword evidence="8" id="KW-0238">DNA-binding</keyword>
<evidence type="ECO:0000256" key="6">
    <source>
        <dbReference type="ARBA" id="ARBA00022788"/>
    </source>
</evidence>
<feature type="compositionally biased region" description="Low complexity" evidence="13">
    <location>
        <begin position="309"/>
        <end position="321"/>
    </location>
</feature>
<feature type="compositionally biased region" description="Basic and acidic residues" evidence="13">
    <location>
        <begin position="956"/>
        <end position="974"/>
    </location>
</feature>
<feature type="domain" description="AF4/FMR2 C-terminal homology" evidence="14">
    <location>
        <begin position="1207"/>
        <end position="1483"/>
    </location>
</feature>
<evidence type="ECO:0000256" key="12">
    <source>
        <dbReference type="ARBA" id="ARBA00032149"/>
    </source>
</evidence>
<evidence type="ECO:0000256" key="9">
    <source>
        <dbReference type="ARBA" id="ARBA00023163"/>
    </source>
</evidence>
<keyword evidence="7" id="KW-0805">Transcription regulation</keyword>
<evidence type="ECO:0000259" key="14">
    <source>
        <dbReference type="Pfam" id="PF18876"/>
    </source>
</evidence>
<feature type="compositionally biased region" description="Polar residues" evidence="13">
    <location>
        <begin position="450"/>
        <end position="463"/>
    </location>
</feature>
<feature type="compositionally biased region" description="Polar residues" evidence="13">
    <location>
        <begin position="906"/>
        <end position="922"/>
    </location>
</feature>
<feature type="compositionally biased region" description="Basic and acidic residues" evidence="13">
    <location>
        <begin position="403"/>
        <end position="420"/>
    </location>
</feature>
<dbReference type="GO" id="GO:0003677">
    <property type="term" value="F:DNA binding"/>
    <property type="evidence" value="ECO:0007669"/>
    <property type="project" value="UniProtKB-KW"/>
</dbReference>
<feature type="compositionally biased region" description="Low complexity" evidence="13">
    <location>
        <begin position="1391"/>
        <end position="1402"/>
    </location>
</feature>
<keyword evidence="16" id="KW-1185">Reference proteome</keyword>
<feature type="compositionally biased region" description="Basic and acidic residues" evidence="13">
    <location>
        <begin position="985"/>
        <end position="1085"/>
    </location>
</feature>
<feature type="compositionally biased region" description="Low complexity" evidence="13">
    <location>
        <begin position="143"/>
        <end position="172"/>
    </location>
</feature>
<keyword evidence="10" id="KW-0539">Nucleus</keyword>
<feature type="compositionally biased region" description="Basic and acidic residues" evidence="13">
    <location>
        <begin position="322"/>
        <end position="331"/>
    </location>
</feature>
<feature type="compositionally biased region" description="Acidic residues" evidence="13">
    <location>
        <begin position="385"/>
        <end position="402"/>
    </location>
</feature>
<keyword evidence="9" id="KW-0804">Transcription</keyword>
<evidence type="ECO:0000313" key="15">
    <source>
        <dbReference type="EMBL" id="KAK6172505.1"/>
    </source>
</evidence>
<dbReference type="PANTHER" id="PTHR10528:SF17">
    <property type="entry name" value="AF4_FMR2 FAMILY MEMBER LILLI"/>
    <property type="match status" value="1"/>
</dbReference>
<feature type="compositionally biased region" description="Basic and acidic residues" evidence="13">
    <location>
        <begin position="1117"/>
        <end position="1140"/>
    </location>
</feature>
<feature type="compositionally biased region" description="Basic residues" evidence="13">
    <location>
        <begin position="620"/>
        <end position="630"/>
    </location>
</feature>
<feature type="compositionally biased region" description="Polar residues" evidence="13">
    <location>
        <begin position="1376"/>
        <end position="1390"/>
    </location>
</feature>
<feature type="compositionally biased region" description="Basic and acidic residues" evidence="13">
    <location>
        <begin position="854"/>
        <end position="867"/>
    </location>
</feature>
<comment type="function">
    <text evidence="11">Has a role in transcriptional regulation. Acts in parallel with the Ras/MAPK and the PI3K/PKB pathways in the control of cell identity and cellular growth. Essential for regulation of the cytoskeleton and cell growth but not for cell proliferation or growth rate. Required specifically for the microtubule-based basal transport of lipid droplets. Plays a partially redundant function downstream of Raf in cell fate specification in the developing eye. Pair-rule protein that regulates embryonic cellularization, gastrulation and segmentation.</text>
</comment>
<accession>A0AAN8JCR3</accession>
<dbReference type="PANTHER" id="PTHR10528">
    <property type="entry name" value="AF4/FMR2 FAMILY MEMBER"/>
    <property type="match status" value="1"/>
</dbReference>
<feature type="compositionally biased region" description="Basic and acidic residues" evidence="13">
    <location>
        <begin position="602"/>
        <end position="619"/>
    </location>
</feature>
<feature type="compositionally biased region" description="Low complexity" evidence="13">
    <location>
        <begin position="975"/>
        <end position="984"/>
    </location>
</feature>
<feature type="compositionally biased region" description="Low complexity" evidence="13">
    <location>
        <begin position="372"/>
        <end position="384"/>
    </location>
</feature>
<feature type="compositionally biased region" description="Basic and acidic residues" evidence="13">
    <location>
        <begin position="585"/>
        <end position="594"/>
    </location>
</feature>
<evidence type="ECO:0000256" key="2">
    <source>
        <dbReference type="ARBA" id="ARBA00007354"/>
    </source>
</evidence>
<feature type="region of interest" description="Disordered" evidence="13">
    <location>
        <begin position="499"/>
        <end position="772"/>
    </location>
</feature>
<dbReference type="GO" id="GO:0007366">
    <property type="term" value="P:periodic partitioning by pair rule gene"/>
    <property type="evidence" value="ECO:0007669"/>
    <property type="project" value="UniProtKB-KW"/>
</dbReference>
<feature type="compositionally biased region" description="Basic residues" evidence="13">
    <location>
        <begin position="567"/>
        <end position="577"/>
    </location>
</feature>
<dbReference type="Proteomes" id="UP001347796">
    <property type="component" value="Unassembled WGS sequence"/>
</dbReference>
<feature type="region of interest" description="Disordered" evidence="13">
    <location>
        <begin position="302"/>
        <end position="472"/>
    </location>
</feature>
<dbReference type="Pfam" id="PF18876">
    <property type="entry name" value="AFF4_CHD"/>
    <property type="match status" value="1"/>
</dbReference>
<organism evidence="15 16">
    <name type="scientific">Patella caerulea</name>
    <name type="common">Rayed Mediterranean limpet</name>
    <dbReference type="NCBI Taxonomy" id="87958"/>
    <lineage>
        <taxon>Eukaryota</taxon>
        <taxon>Metazoa</taxon>
        <taxon>Spiralia</taxon>
        <taxon>Lophotrochozoa</taxon>
        <taxon>Mollusca</taxon>
        <taxon>Gastropoda</taxon>
        <taxon>Patellogastropoda</taxon>
        <taxon>Patelloidea</taxon>
        <taxon>Patellidae</taxon>
        <taxon>Patella</taxon>
    </lineage>
</organism>
<feature type="compositionally biased region" description="Low complexity" evidence="13">
    <location>
        <begin position="935"/>
        <end position="949"/>
    </location>
</feature>
<feature type="compositionally biased region" description="Polar residues" evidence="13">
    <location>
        <begin position="1349"/>
        <end position="1360"/>
    </location>
</feature>
<evidence type="ECO:0000256" key="10">
    <source>
        <dbReference type="ARBA" id="ARBA00023242"/>
    </source>
</evidence>
<dbReference type="GO" id="GO:0010468">
    <property type="term" value="P:regulation of gene expression"/>
    <property type="evidence" value="ECO:0007669"/>
    <property type="project" value="InterPro"/>
</dbReference>
<feature type="region of interest" description="Disordered" evidence="13">
    <location>
        <begin position="1"/>
        <end position="55"/>
    </location>
</feature>
<comment type="similarity">
    <text evidence="2">Belongs to the AF4 family.</text>
</comment>
<feature type="region of interest" description="Disordered" evidence="13">
    <location>
        <begin position="1335"/>
        <end position="1405"/>
    </location>
</feature>
<feature type="compositionally biased region" description="Low complexity" evidence="13">
    <location>
        <begin position="541"/>
        <end position="561"/>
    </location>
</feature>
<dbReference type="EMBL" id="JAZGQO010000011">
    <property type="protein sequence ID" value="KAK6172505.1"/>
    <property type="molecule type" value="Genomic_DNA"/>
</dbReference>
<evidence type="ECO:0000256" key="13">
    <source>
        <dbReference type="SAM" id="MobiDB-lite"/>
    </source>
</evidence>
<keyword evidence="4" id="KW-0217">Developmental protein</keyword>
<feature type="compositionally biased region" description="Low complexity" evidence="13">
    <location>
        <begin position="422"/>
        <end position="437"/>
    </location>
</feature>
<evidence type="ECO:0000256" key="3">
    <source>
        <dbReference type="ARBA" id="ARBA00021888"/>
    </source>
</evidence>
<protein>
    <recommendedName>
        <fullName evidence="3">AF4/FMR2 family member lilli</fullName>
    </recommendedName>
    <alternativeName>
        <fullName evidence="12">Protein lilliputian</fullName>
    </alternativeName>
</protein>
<keyword evidence="6" id="KW-0562">Pair-rule protein</keyword>
<feature type="region of interest" description="Disordered" evidence="13">
    <location>
        <begin position="840"/>
        <end position="1219"/>
    </location>
</feature>
<comment type="subcellular location">
    <subcellularLocation>
        <location evidence="1">Nucleus</location>
    </subcellularLocation>
</comment>
<evidence type="ECO:0000256" key="8">
    <source>
        <dbReference type="ARBA" id="ARBA00023125"/>
    </source>
</evidence>
<feature type="compositionally biased region" description="Basic and acidic residues" evidence="13">
    <location>
        <begin position="343"/>
        <end position="371"/>
    </location>
</feature>
<feature type="compositionally biased region" description="Basic and acidic residues" evidence="13">
    <location>
        <begin position="1158"/>
        <end position="1177"/>
    </location>
</feature>
<dbReference type="Pfam" id="PF05110">
    <property type="entry name" value="AF-4"/>
    <property type="match status" value="2"/>
</dbReference>
<dbReference type="GO" id="GO:0032783">
    <property type="term" value="C:super elongation complex"/>
    <property type="evidence" value="ECO:0007669"/>
    <property type="project" value="TreeGrafter"/>
</dbReference>
<dbReference type="InterPro" id="IPR007797">
    <property type="entry name" value="AF4/FMR2"/>
</dbReference>